<dbReference type="InterPro" id="IPR041628">
    <property type="entry name" value="ChlI/MoxR_AAA_lid"/>
</dbReference>
<protein>
    <submittedName>
        <fullName evidence="3">AAA family ATPase</fullName>
    </submittedName>
</protein>
<evidence type="ECO:0000313" key="3">
    <source>
        <dbReference type="EMBL" id="MFD2115391.1"/>
    </source>
</evidence>
<keyword evidence="4" id="KW-1185">Reference proteome</keyword>
<dbReference type="Pfam" id="PF17863">
    <property type="entry name" value="AAA_lid_2"/>
    <property type="match status" value="1"/>
</dbReference>
<dbReference type="InterPro" id="IPR027417">
    <property type="entry name" value="P-loop_NTPase"/>
</dbReference>
<gene>
    <name evidence="3" type="ORF">ACFSJH_06540</name>
</gene>
<evidence type="ECO:0000259" key="1">
    <source>
        <dbReference type="Pfam" id="PF07726"/>
    </source>
</evidence>
<feature type="domain" description="ChlI/MoxR AAA lid" evidence="2">
    <location>
        <begin position="241"/>
        <end position="296"/>
    </location>
</feature>
<dbReference type="Gene3D" id="1.10.8.80">
    <property type="entry name" value="Magnesium chelatase subunit I, C-Terminal domain"/>
    <property type="match status" value="1"/>
</dbReference>
<dbReference type="Proteomes" id="UP001597362">
    <property type="component" value="Unassembled WGS sequence"/>
</dbReference>
<dbReference type="CDD" id="cd00009">
    <property type="entry name" value="AAA"/>
    <property type="match status" value="1"/>
</dbReference>
<dbReference type="InterPro" id="IPR011703">
    <property type="entry name" value="ATPase_AAA-3"/>
</dbReference>
<organism evidence="3 4">
    <name type="scientific">Paenibacillus yanchengensis</name>
    <dbReference type="NCBI Taxonomy" id="2035833"/>
    <lineage>
        <taxon>Bacteria</taxon>
        <taxon>Bacillati</taxon>
        <taxon>Bacillota</taxon>
        <taxon>Bacilli</taxon>
        <taxon>Bacillales</taxon>
        <taxon>Paenibacillaceae</taxon>
        <taxon>Paenibacillus</taxon>
    </lineage>
</organism>
<accession>A0ABW4YID2</accession>
<dbReference type="EMBL" id="JBHUHO010000016">
    <property type="protein sequence ID" value="MFD2115391.1"/>
    <property type="molecule type" value="Genomic_DNA"/>
</dbReference>
<name>A0ABW4YID2_9BACL</name>
<dbReference type="Pfam" id="PF07726">
    <property type="entry name" value="AAA_3"/>
    <property type="match status" value="1"/>
</dbReference>
<sequence>MGISKQGEQIVLQQLFTRLEEHLLGKQAMIHQFITVLLAGGHLLLEDIPGVGKTMLVHTFAEAIGGQFKRIQFTNDTMPTDVTGGLTLTGEGYALGFRPGPIMANIVLADEINRAMSRTQSALLEAMEERTVTVDGRTYALPQPFMLIATQNPLHMEGTNRLPEAQLDRFMAKLSIGYPAEEDEKRMLQKLVAGDQKYSFKDDGKNMSITNIETWSAMQQAVSQIYVEHSLLQRMVKVVHQTRHHKDTILGVSPRGSRDWLKVAQANAYVAGRAYVIPEDIVETATYVLPHRLQMHSGVSRSNASVTAASTAPDKIAYIKQLLQEQFASVYWPKGNAR</sequence>
<feature type="domain" description="ATPase AAA-3" evidence="1">
    <location>
        <begin position="42"/>
        <end position="171"/>
    </location>
</feature>
<dbReference type="PANTHER" id="PTHR42759">
    <property type="entry name" value="MOXR FAMILY PROTEIN"/>
    <property type="match status" value="1"/>
</dbReference>
<dbReference type="PANTHER" id="PTHR42759:SF5">
    <property type="entry name" value="METHANOL DEHYDROGENASE REGULATOR"/>
    <property type="match status" value="1"/>
</dbReference>
<proteinExistence type="predicted"/>
<dbReference type="SUPFAM" id="SSF52540">
    <property type="entry name" value="P-loop containing nucleoside triphosphate hydrolases"/>
    <property type="match status" value="1"/>
</dbReference>
<reference evidence="4" key="1">
    <citation type="journal article" date="2019" name="Int. J. Syst. Evol. Microbiol.">
        <title>The Global Catalogue of Microorganisms (GCM) 10K type strain sequencing project: providing services to taxonomists for standard genome sequencing and annotation.</title>
        <authorList>
            <consortium name="The Broad Institute Genomics Platform"/>
            <consortium name="The Broad Institute Genome Sequencing Center for Infectious Disease"/>
            <person name="Wu L."/>
            <person name="Ma J."/>
        </authorList>
    </citation>
    <scope>NUCLEOTIDE SEQUENCE [LARGE SCALE GENOMIC DNA]</scope>
    <source>
        <strain evidence="4">GH52</strain>
    </source>
</reference>
<comment type="caution">
    <text evidence="3">The sequence shown here is derived from an EMBL/GenBank/DDBJ whole genome shotgun (WGS) entry which is preliminary data.</text>
</comment>
<dbReference type="Gene3D" id="3.40.50.300">
    <property type="entry name" value="P-loop containing nucleotide triphosphate hydrolases"/>
    <property type="match status" value="1"/>
</dbReference>
<dbReference type="PIRSF" id="PIRSF002849">
    <property type="entry name" value="AAA_ATPase_chaperone_MoxR_prd"/>
    <property type="match status" value="1"/>
</dbReference>
<dbReference type="InterPro" id="IPR050764">
    <property type="entry name" value="CbbQ/NirQ/NorQ/GpvN"/>
</dbReference>
<dbReference type="RefSeq" id="WP_377770503.1">
    <property type="nucleotide sequence ID" value="NZ_JBHUHO010000016.1"/>
</dbReference>
<evidence type="ECO:0000313" key="4">
    <source>
        <dbReference type="Proteomes" id="UP001597362"/>
    </source>
</evidence>
<evidence type="ECO:0000259" key="2">
    <source>
        <dbReference type="Pfam" id="PF17863"/>
    </source>
</evidence>